<name>A0AAN6WPX4_9PEZI</name>
<feature type="coiled-coil region" evidence="1">
    <location>
        <begin position="55"/>
        <end position="89"/>
    </location>
</feature>
<evidence type="ECO:0000313" key="2">
    <source>
        <dbReference type="EMBL" id="KAK4186019.1"/>
    </source>
</evidence>
<comment type="caution">
    <text evidence="2">The sequence shown here is derived from an EMBL/GenBank/DDBJ whole genome shotgun (WGS) entry which is preliminary data.</text>
</comment>
<reference evidence="2" key="2">
    <citation type="submission" date="2023-05" db="EMBL/GenBank/DDBJ databases">
        <authorList>
            <consortium name="Lawrence Berkeley National Laboratory"/>
            <person name="Steindorff A."/>
            <person name="Hensen N."/>
            <person name="Bonometti L."/>
            <person name="Westerberg I."/>
            <person name="Brannstrom I.O."/>
            <person name="Guillou S."/>
            <person name="Cros-Aarteil S."/>
            <person name="Calhoun S."/>
            <person name="Haridas S."/>
            <person name="Kuo A."/>
            <person name="Mondo S."/>
            <person name="Pangilinan J."/>
            <person name="Riley R."/>
            <person name="Labutti K."/>
            <person name="Andreopoulos B."/>
            <person name="Lipzen A."/>
            <person name="Chen C."/>
            <person name="Yanf M."/>
            <person name="Daum C."/>
            <person name="Ng V."/>
            <person name="Clum A."/>
            <person name="Ohm R."/>
            <person name="Martin F."/>
            <person name="Silar P."/>
            <person name="Natvig D."/>
            <person name="Lalanne C."/>
            <person name="Gautier V."/>
            <person name="Ament-Velasquez S.L."/>
            <person name="Kruys A."/>
            <person name="Hutchinson M.I."/>
            <person name="Powell A.J."/>
            <person name="Barry K."/>
            <person name="Miller A.N."/>
            <person name="Grigoriev I.V."/>
            <person name="Debuchy R."/>
            <person name="Gladieux P."/>
            <person name="Thoren M.H."/>
            <person name="Johannesson H."/>
        </authorList>
    </citation>
    <scope>NUCLEOTIDE SEQUENCE</scope>
    <source>
        <strain evidence="2">PSN309</strain>
    </source>
</reference>
<proteinExistence type="predicted"/>
<accession>A0AAN6WPX4</accession>
<organism evidence="2 3">
    <name type="scientific">Podospora australis</name>
    <dbReference type="NCBI Taxonomy" id="1536484"/>
    <lineage>
        <taxon>Eukaryota</taxon>
        <taxon>Fungi</taxon>
        <taxon>Dikarya</taxon>
        <taxon>Ascomycota</taxon>
        <taxon>Pezizomycotina</taxon>
        <taxon>Sordariomycetes</taxon>
        <taxon>Sordariomycetidae</taxon>
        <taxon>Sordariales</taxon>
        <taxon>Podosporaceae</taxon>
        <taxon>Podospora</taxon>
    </lineage>
</organism>
<keyword evidence="3" id="KW-1185">Reference proteome</keyword>
<keyword evidence="1" id="KW-0175">Coiled coil</keyword>
<evidence type="ECO:0000256" key="1">
    <source>
        <dbReference type="SAM" id="Coils"/>
    </source>
</evidence>
<sequence>MPPKKEAPPYPEGKVKYKFKGFKIDVAQHTETLGNAYKTTRDVARELREEIVPFVKRARERVEELVIIIQGLRKEIREARDALNAANRENLHLSLMLLDEYGDPMLWRRGDEDKEAA</sequence>
<gene>
    <name evidence="2" type="ORF">QBC35DRAFT_388240</name>
</gene>
<protein>
    <submittedName>
        <fullName evidence="2">Uncharacterized protein</fullName>
    </submittedName>
</protein>
<evidence type="ECO:0000313" key="3">
    <source>
        <dbReference type="Proteomes" id="UP001302126"/>
    </source>
</evidence>
<dbReference type="Proteomes" id="UP001302126">
    <property type="component" value="Unassembled WGS sequence"/>
</dbReference>
<dbReference type="AlphaFoldDB" id="A0AAN6WPX4"/>
<dbReference type="EMBL" id="MU864434">
    <property type="protein sequence ID" value="KAK4186019.1"/>
    <property type="molecule type" value="Genomic_DNA"/>
</dbReference>
<reference evidence="2" key="1">
    <citation type="journal article" date="2023" name="Mol. Phylogenet. Evol.">
        <title>Genome-scale phylogeny and comparative genomics of the fungal order Sordariales.</title>
        <authorList>
            <person name="Hensen N."/>
            <person name="Bonometti L."/>
            <person name="Westerberg I."/>
            <person name="Brannstrom I.O."/>
            <person name="Guillou S."/>
            <person name="Cros-Aarteil S."/>
            <person name="Calhoun S."/>
            <person name="Haridas S."/>
            <person name="Kuo A."/>
            <person name="Mondo S."/>
            <person name="Pangilinan J."/>
            <person name="Riley R."/>
            <person name="LaButti K."/>
            <person name="Andreopoulos B."/>
            <person name="Lipzen A."/>
            <person name="Chen C."/>
            <person name="Yan M."/>
            <person name="Daum C."/>
            <person name="Ng V."/>
            <person name="Clum A."/>
            <person name="Steindorff A."/>
            <person name="Ohm R.A."/>
            <person name="Martin F."/>
            <person name="Silar P."/>
            <person name="Natvig D.O."/>
            <person name="Lalanne C."/>
            <person name="Gautier V."/>
            <person name="Ament-Velasquez S.L."/>
            <person name="Kruys A."/>
            <person name="Hutchinson M.I."/>
            <person name="Powell A.J."/>
            <person name="Barry K."/>
            <person name="Miller A.N."/>
            <person name="Grigoriev I.V."/>
            <person name="Debuchy R."/>
            <person name="Gladieux P."/>
            <person name="Hiltunen Thoren M."/>
            <person name="Johannesson H."/>
        </authorList>
    </citation>
    <scope>NUCLEOTIDE SEQUENCE</scope>
    <source>
        <strain evidence="2">PSN309</strain>
    </source>
</reference>